<evidence type="ECO:0000313" key="2">
    <source>
        <dbReference type="Proteomes" id="UP000186601"/>
    </source>
</evidence>
<name>A0A2R6S6G7_9APHY</name>
<dbReference type="STRING" id="98765.A0A2R6S6G7"/>
<dbReference type="AlphaFoldDB" id="A0A2R6S6G7"/>
<dbReference type="Proteomes" id="UP000186601">
    <property type="component" value="Unassembled WGS sequence"/>
</dbReference>
<evidence type="ECO:0000313" key="1">
    <source>
        <dbReference type="EMBL" id="PSS37862.1"/>
    </source>
</evidence>
<sequence length="203" mass="21260">MPDQHTFVPAGSTFPMGHRLPMFKHYRHVEVVISGLSSPDVLTDDGIVNFARAIGFSTECLGIHLGGPQSANLGDGNGSVNQTMELRQDFGDALLGTCLETLEGGNHFRVFRQNGSEANSGALFLAVSQEEDLAESHTIAPNGYNVGRDAFVGNATQGSPSFGGKTYTVQAETLAGVMPSGAAGVNHDIAIDGNAILLTVTID</sequence>
<dbReference type="OrthoDB" id="2310204at2759"/>
<protein>
    <submittedName>
        <fullName evidence="1">Uncharacterized protein</fullName>
    </submittedName>
</protein>
<gene>
    <name evidence="1" type="ORF">PHLCEN_2v330</name>
</gene>
<proteinExistence type="predicted"/>
<organism evidence="1 2">
    <name type="scientific">Hermanssonia centrifuga</name>
    <dbReference type="NCBI Taxonomy" id="98765"/>
    <lineage>
        <taxon>Eukaryota</taxon>
        <taxon>Fungi</taxon>
        <taxon>Dikarya</taxon>
        <taxon>Basidiomycota</taxon>
        <taxon>Agaricomycotina</taxon>
        <taxon>Agaricomycetes</taxon>
        <taxon>Polyporales</taxon>
        <taxon>Meruliaceae</taxon>
        <taxon>Hermanssonia</taxon>
    </lineage>
</organism>
<accession>A0A2R6S6G7</accession>
<keyword evidence="2" id="KW-1185">Reference proteome</keyword>
<dbReference type="EMBL" id="MLYV02000029">
    <property type="protein sequence ID" value="PSS37862.1"/>
    <property type="molecule type" value="Genomic_DNA"/>
</dbReference>
<comment type="caution">
    <text evidence="1">The sequence shown here is derived from an EMBL/GenBank/DDBJ whole genome shotgun (WGS) entry which is preliminary data.</text>
</comment>
<reference evidence="1 2" key="1">
    <citation type="submission" date="2018-02" db="EMBL/GenBank/DDBJ databases">
        <title>Genome sequence of the basidiomycete white-rot fungus Phlebia centrifuga.</title>
        <authorList>
            <person name="Granchi Z."/>
            <person name="Peng M."/>
            <person name="de Vries R.P."/>
            <person name="Hilden K."/>
            <person name="Makela M.R."/>
            <person name="Grigoriev I."/>
            <person name="Riley R."/>
        </authorList>
    </citation>
    <scope>NUCLEOTIDE SEQUENCE [LARGE SCALE GENOMIC DNA]</scope>
    <source>
        <strain evidence="1 2">FBCC195</strain>
    </source>
</reference>